<feature type="transmembrane region" description="Helical" evidence="2">
    <location>
        <begin position="90"/>
        <end position="111"/>
    </location>
</feature>
<dbReference type="InterPro" id="IPR058489">
    <property type="entry name" value="DUF8176"/>
</dbReference>
<dbReference type="AlphaFoldDB" id="A0A848K875"/>
<accession>A0A848K875</accession>
<sequence length="267" mass="28409">MADETNDDAVRNSPEQARPNEWFPSIEPNSVAADDASAPPWFEPGEGESREFESEPEPVRRAAPLDIDEIARQMQGKARTRQIWRRRARVALPLAAGAVFVVGSVAIALLWPRESSSNQDLAATVTDNTAPTTTADKPAATPEPWCGDLDQGSKIRGAGPGDLSNGPAEILRLNHKFYVERDAAGMREVFAPGATVAPVEATQAAIAALPAGTQHCVHITVLAAERFAVTVEERYPGGQTQAWDTIVSTGVQPDGHVLITSITAAGS</sequence>
<dbReference type="Proteomes" id="UP000535543">
    <property type="component" value="Unassembled WGS sequence"/>
</dbReference>
<organism evidence="4 5">
    <name type="scientific">Antrihabitans stalactiti</name>
    <dbReference type="NCBI Taxonomy" id="2584121"/>
    <lineage>
        <taxon>Bacteria</taxon>
        <taxon>Bacillati</taxon>
        <taxon>Actinomycetota</taxon>
        <taxon>Actinomycetes</taxon>
        <taxon>Mycobacteriales</taxon>
        <taxon>Nocardiaceae</taxon>
        <taxon>Antrihabitans</taxon>
    </lineage>
</organism>
<evidence type="ECO:0000259" key="3">
    <source>
        <dbReference type="Pfam" id="PF26527"/>
    </source>
</evidence>
<feature type="compositionally biased region" description="Low complexity" evidence="1">
    <location>
        <begin position="127"/>
        <end position="142"/>
    </location>
</feature>
<protein>
    <recommendedName>
        <fullName evidence="3">DUF8176 domain-containing protein</fullName>
    </recommendedName>
</protein>
<dbReference type="Pfam" id="PF26527">
    <property type="entry name" value="DUF8176"/>
    <property type="match status" value="1"/>
</dbReference>
<keyword evidence="2" id="KW-1133">Transmembrane helix</keyword>
<feature type="domain" description="DUF8176" evidence="3">
    <location>
        <begin position="144"/>
        <end position="263"/>
    </location>
</feature>
<evidence type="ECO:0000313" key="5">
    <source>
        <dbReference type="Proteomes" id="UP000535543"/>
    </source>
</evidence>
<name>A0A848K875_9NOCA</name>
<evidence type="ECO:0000256" key="2">
    <source>
        <dbReference type="SAM" id="Phobius"/>
    </source>
</evidence>
<comment type="caution">
    <text evidence="4">The sequence shown here is derived from an EMBL/GenBank/DDBJ whole genome shotgun (WGS) entry which is preliminary data.</text>
</comment>
<evidence type="ECO:0000313" key="4">
    <source>
        <dbReference type="EMBL" id="NMN95013.1"/>
    </source>
</evidence>
<dbReference type="RefSeq" id="WP_169585718.1">
    <property type="nucleotide sequence ID" value="NZ_VCQU01000002.1"/>
</dbReference>
<feature type="region of interest" description="Disordered" evidence="1">
    <location>
        <begin position="1"/>
        <end position="64"/>
    </location>
</feature>
<reference evidence="4 5" key="2">
    <citation type="submission" date="2020-06" db="EMBL/GenBank/DDBJ databases">
        <title>Antribacter stalactiti gen. nov., sp. nov., a new member of the family Nacardiaceae isolated from a cave.</title>
        <authorList>
            <person name="Kim I.S."/>
        </authorList>
    </citation>
    <scope>NUCLEOTIDE SEQUENCE [LARGE SCALE GENOMIC DNA]</scope>
    <source>
        <strain evidence="4 5">YC2-7</strain>
    </source>
</reference>
<keyword evidence="2" id="KW-0812">Transmembrane</keyword>
<feature type="compositionally biased region" description="Basic and acidic residues" evidence="1">
    <location>
        <begin position="47"/>
        <end position="60"/>
    </location>
</feature>
<proteinExistence type="predicted"/>
<keyword evidence="5" id="KW-1185">Reference proteome</keyword>
<dbReference type="EMBL" id="VCQU01000002">
    <property type="protein sequence ID" value="NMN95013.1"/>
    <property type="molecule type" value="Genomic_DNA"/>
</dbReference>
<reference evidence="4 5" key="1">
    <citation type="submission" date="2019-05" db="EMBL/GenBank/DDBJ databases">
        <authorList>
            <person name="Lee S.D."/>
        </authorList>
    </citation>
    <scope>NUCLEOTIDE SEQUENCE [LARGE SCALE GENOMIC DNA]</scope>
    <source>
        <strain evidence="4 5">YC2-7</strain>
    </source>
</reference>
<keyword evidence="2" id="KW-0472">Membrane</keyword>
<gene>
    <name evidence="4" type="ORF">FGL95_08195</name>
</gene>
<feature type="region of interest" description="Disordered" evidence="1">
    <location>
        <begin position="127"/>
        <end position="163"/>
    </location>
</feature>
<evidence type="ECO:0000256" key="1">
    <source>
        <dbReference type="SAM" id="MobiDB-lite"/>
    </source>
</evidence>